<comment type="caution">
    <text evidence="2">The sequence shown here is derived from an EMBL/GenBank/DDBJ whole genome shotgun (WGS) entry which is preliminary data.</text>
</comment>
<dbReference type="InterPro" id="IPR036866">
    <property type="entry name" value="RibonucZ/Hydroxyglut_hydro"/>
</dbReference>
<keyword evidence="3" id="KW-1185">Reference proteome</keyword>
<name>A0A7X6IBU5_9BACT</name>
<keyword evidence="2" id="KW-0378">Hydrolase</keyword>
<sequence length="492" mass="56496">MGLKFETLGNATLQLFEEGRPVLATDPWLKGTAYFGSWGLDHPLTETQIRNVVQSPYLWISHGHPDHLHPESIEMLSRKSLILLPNHYHPEIRESLESKGFRVEVLRFKAWTRLTPTVRVMCLENMNQDAILIVEAGDALIVNLNDSPLHGEGPFLKTLIASYKKSFLLALCSIDADMINIVGGRGESLAPPRYESKRSAVWELGDLCAFLNVSHFCCFSSQHLYVRPDSIWANPYRIGWEEMQRHWNAPETKLIEPFVTVDLTDGSVTPNHPAHRPDLSSISTETGEDDWNEKMSKGDWEALERFVRRFRLLKRHVDFIRFTVAGEARTFYIDPRRARGGKDRRGIHFIAPRNSLMKAVEYGYFDDLLIGNFMKTELINTRLYPHFTPIVAKLGGNAKVFTPRELWRFRAHYFRLSPRAYIAHHLQMQWVYQWKPRLRGALKEAGLLDTAKRAMRRALGLPMLPAKADPEPLGETRLRGTDPGLIRPKADR</sequence>
<organism evidence="2 3">
    <name type="scientific">Candidatus Manganitrophus noduliformans</name>
    <dbReference type="NCBI Taxonomy" id="2606439"/>
    <lineage>
        <taxon>Bacteria</taxon>
        <taxon>Pseudomonadati</taxon>
        <taxon>Nitrospirota</taxon>
        <taxon>Nitrospiria</taxon>
        <taxon>Candidatus Troglogloeales</taxon>
        <taxon>Candidatus Manganitrophaceae</taxon>
        <taxon>Candidatus Manganitrophus</taxon>
    </lineage>
</organism>
<accession>A0A7X6IBU5</accession>
<gene>
    <name evidence="2" type="ORF">MNODULE_13790</name>
</gene>
<dbReference type="GO" id="GO:0016787">
    <property type="term" value="F:hydrolase activity"/>
    <property type="evidence" value="ECO:0007669"/>
    <property type="project" value="UniProtKB-KW"/>
</dbReference>
<feature type="compositionally biased region" description="Basic and acidic residues" evidence="1">
    <location>
        <begin position="468"/>
        <end position="480"/>
    </location>
</feature>
<dbReference type="RefSeq" id="WP_168060786.1">
    <property type="nucleotide sequence ID" value="NZ_VTOW01000002.1"/>
</dbReference>
<reference evidence="2 3" key="1">
    <citation type="journal article" date="2020" name="Nature">
        <title>Bacterial chemolithoautotrophy via manganese oxidation.</title>
        <authorList>
            <person name="Yu H."/>
            <person name="Leadbetter J.R."/>
        </authorList>
    </citation>
    <scope>NUCLEOTIDE SEQUENCE [LARGE SCALE GENOMIC DNA]</scope>
    <source>
        <strain evidence="2 3">Mn-1</strain>
    </source>
</reference>
<feature type="region of interest" description="Disordered" evidence="1">
    <location>
        <begin position="465"/>
        <end position="492"/>
    </location>
</feature>
<proteinExistence type="predicted"/>
<dbReference type="EMBL" id="VTOW01000002">
    <property type="protein sequence ID" value="NKE71815.1"/>
    <property type="molecule type" value="Genomic_DNA"/>
</dbReference>
<protein>
    <submittedName>
        <fullName evidence="2">MBL fold metallo-hydrolase</fullName>
    </submittedName>
</protein>
<dbReference type="Gene3D" id="3.60.15.10">
    <property type="entry name" value="Ribonuclease Z/Hydroxyacylglutathione hydrolase-like"/>
    <property type="match status" value="1"/>
</dbReference>
<evidence type="ECO:0000256" key="1">
    <source>
        <dbReference type="SAM" id="MobiDB-lite"/>
    </source>
</evidence>
<dbReference type="Proteomes" id="UP000534783">
    <property type="component" value="Unassembled WGS sequence"/>
</dbReference>
<dbReference type="AlphaFoldDB" id="A0A7X6IBU5"/>
<evidence type="ECO:0000313" key="2">
    <source>
        <dbReference type="EMBL" id="NKE71815.1"/>
    </source>
</evidence>
<feature type="region of interest" description="Disordered" evidence="1">
    <location>
        <begin position="267"/>
        <end position="290"/>
    </location>
</feature>
<evidence type="ECO:0000313" key="3">
    <source>
        <dbReference type="Proteomes" id="UP000534783"/>
    </source>
</evidence>